<dbReference type="InterPro" id="IPR044843">
    <property type="entry name" value="Trans_IPPS_bact-type"/>
</dbReference>
<dbReference type="Proteomes" id="UP000032430">
    <property type="component" value="Chromosome I"/>
</dbReference>
<protein>
    <submittedName>
        <fullName evidence="1">Phytoene synthase</fullName>
        <ecNumber evidence="1">2.5.1.32</ecNumber>
    </submittedName>
</protein>
<dbReference type="Pfam" id="PF00494">
    <property type="entry name" value="SQS_PSY"/>
    <property type="match status" value="1"/>
</dbReference>
<dbReference type="OrthoDB" id="9807580at2"/>
<dbReference type="SFLD" id="SFLDG01212">
    <property type="entry name" value="Phytoene_synthase_like"/>
    <property type="match status" value="1"/>
</dbReference>
<dbReference type="InterPro" id="IPR033904">
    <property type="entry name" value="Trans_IPPS_HH"/>
</dbReference>
<name>A0A098G929_9GAMM</name>
<evidence type="ECO:0000313" key="2">
    <source>
        <dbReference type="Proteomes" id="UP000032430"/>
    </source>
</evidence>
<dbReference type="SFLD" id="SFLDG01018">
    <property type="entry name" value="Squalene/Phytoene_Synthase_Lik"/>
    <property type="match status" value="1"/>
</dbReference>
<dbReference type="SUPFAM" id="SSF48576">
    <property type="entry name" value="Terpenoid synthases"/>
    <property type="match status" value="1"/>
</dbReference>
<evidence type="ECO:0000313" key="1">
    <source>
        <dbReference type="EMBL" id="CEG58978.1"/>
    </source>
</evidence>
<sequence>MMSRRLPIKNSNDCNRNIEQSYLHCRELVKKSGSNFYYGMWLTLNKEKRDALFAIYAWMREIDDIADSDLAEEEKIKKLNDFYRKTEMILNPEQEPFPSDSLHSFWPAFQETILKYNISFNYFHDMFVGQLQSIQQNRYENFLDLYQYCYRVAASVGLACIAIWGYKGGELTQKMAEYRGIALQLTNVVRDVSSDAKNGKLFIPLEWVEHDEDISHQMVVENEEEVIKAVNEIISQAEHYYEKSRHLERQVSRTGSLSLRVMTKTYFSLLKKIKKNPHLILENKKIKLNRFEKISTCFSGIVQWCVKG</sequence>
<dbReference type="GO" id="GO:0004311">
    <property type="term" value="F:geranylgeranyl diphosphate synthase activity"/>
    <property type="evidence" value="ECO:0007669"/>
    <property type="project" value="InterPro"/>
</dbReference>
<dbReference type="InterPro" id="IPR002060">
    <property type="entry name" value="Squ/phyt_synthse"/>
</dbReference>
<keyword evidence="1" id="KW-0808">Transferase</keyword>
<dbReference type="AlphaFoldDB" id="A0A098G929"/>
<reference evidence="2" key="1">
    <citation type="submission" date="2014-09" db="EMBL/GenBank/DDBJ databases">
        <authorList>
            <person name="Gomez-Valero L."/>
        </authorList>
    </citation>
    <scope>NUCLEOTIDE SEQUENCE [LARGE SCALE GENOMIC DNA]</scope>
    <source>
        <strain evidence="2">ATCC700992</strain>
    </source>
</reference>
<dbReference type="Gene3D" id="1.10.600.10">
    <property type="entry name" value="Farnesyl Diphosphate Synthase"/>
    <property type="match status" value="1"/>
</dbReference>
<dbReference type="EC" id="2.5.1.32" evidence="1"/>
<gene>
    <name evidence="1" type="ORF">LFA_3653</name>
</gene>
<dbReference type="EMBL" id="LN614827">
    <property type="protein sequence ID" value="CEG58978.1"/>
    <property type="molecule type" value="Genomic_DNA"/>
</dbReference>
<organism evidence="1 2">
    <name type="scientific">Legionella fallonii LLAP-10</name>
    <dbReference type="NCBI Taxonomy" id="1212491"/>
    <lineage>
        <taxon>Bacteria</taxon>
        <taxon>Pseudomonadati</taxon>
        <taxon>Pseudomonadota</taxon>
        <taxon>Gammaproteobacteria</taxon>
        <taxon>Legionellales</taxon>
        <taxon>Legionellaceae</taxon>
        <taxon>Legionella</taxon>
    </lineage>
</organism>
<dbReference type="GO" id="GO:0016114">
    <property type="term" value="P:terpenoid biosynthetic process"/>
    <property type="evidence" value="ECO:0007669"/>
    <property type="project" value="UniProtKB-ARBA"/>
</dbReference>
<dbReference type="SFLD" id="SFLDS00005">
    <property type="entry name" value="Isoprenoid_Synthase_Type_I"/>
    <property type="match status" value="1"/>
</dbReference>
<dbReference type="HOGENOM" id="CLU_037269_1_1_6"/>
<dbReference type="RefSeq" id="WP_045097190.1">
    <property type="nucleotide sequence ID" value="NZ_LN614827.1"/>
</dbReference>
<dbReference type="KEGG" id="lfa:LFA_3653"/>
<proteinExistence type="predicted"/>
<dbReference type="CDD" id="cd00683">
    <property type="entry name" value="Trans_IPPS_HH"/>
    <property type="match status" value="1"/>
</dbReference>
<accession>A0A098G929</accession>
<dbReference type="GO" id="GO:0051996">
    <property type="term" value="F:squalene synthase [NAD(P)H] activity"/>
    <property type="evidence" value="ECO:0007669"/>
    <property type="project" value="InterPro"/>
</dbReference>
<dbReference type="PANTHER" id="PTHR31480">
    <property type="entry name" value="BIFUNCTIONAL LYCOPENE CYCLASE/PHYTOENE SYNTHASE"/>
    <property type="match status" value="1"/>
</dbReference>
<keyword evidence="2" id="KW-1185">Reference proteome</keyword>
<dbReference type="InterPro" id="IPR008949">
    <property type="entry name" value="Isoprenoid_synthase_dom_sf"/>
</dbReference>
<dbReference type="STRING" id="1212491.LFA_3653"/>